<dbReference type="InterPro" id="IPR013589">
    <property type="entry name" value="Bac_transglu_N"/>
</dbReference>
<keyword evidence="3" id="KW-1185">Reference proteome</keyword>
<dbReference type="Pfam" id="PF08379">
    <property type="entry name" value="Bact_transglu_N"/>
    <property type="match status" value="1"/>
</dbReference>
<evidence type="ECO:0000313" key="2">
    <source>
        <dbReference type="EMBL" id="MCO6415018.1"/>
    </source>
</evidence>
<accession>A0ABT1CZC2</accession>
<dbReference type="PANTHER" id="PTHR33490">
    <property type="entry name" value="BLR5614 PROTEIN-RELATED"/>
    <property type="match status" value="1"/>
</dbReference>
<proteinExistence type="predicted"/>
<dbReference type="Gene3D" id="3.10.620.30">
    <property type="match status" value="1"/>
</dbReference>
<protein>
    <submittedName>
        <fullName evidence="2">Transglutaminase family protein</fullName>
    </submittedName>
</protein>
<feature type="domain" description="Transglutaminase-like" evidence="1">
    <location>
        <begin position="176"/>
        <end position="247"/>
    </location>
</feature>
<sequence length="298" mass="32510">MRYRVRHSTAYAYRHTVDLAAHLLHLTPRALPFQRVEEARITAAPHACRRRDGVDHFGNPCTWLFLDEPHAAFEVTAEAVVEVRFPEPPSAAATPDWALVAEAARQGRGPGAWEAAEFLFESPMLPNLPEAAAWAAPCFPAGRPVLEGLLALNARFRQEFTFRPGVTSLDTPVAEVLARREGVCQDFTHLMICALRGLGLPARYVSGYLRTRPPPGQPRRLGADQSHAWVGCWLGPAHGWVDLDPTNDLVVQEEHVVLGWGRDFGDVSPLRGVVLGGGAHSLAIGVDLEPAELPAAAK</sequence>
<organism evidence="2 3">
    <name type="scientific">Siccirubricoccus soli</name>
    <dbReference type="NCBI Taxonomy" id="2899147"/>
    <lineage>
        <taxon>Bacteria</taxon>
        <taxon>Pseudomonadati</taxon>
        <taxon>Pseudomonadota</taxon>
        <taxon>Alphaproteobacteria</taxon>
        <taxon>Acetobacterales</taxon>
        <taxon>Roseomonadaceae</taxon>
        <taxon>Siccirubricoccus</taxon>
    </lineage>
</organism>
<dbReference type="InterPro" id="IPR038765">
    <property type="entry name" value="Papain-like_cys_pep_sf"/>
</dbReference>
<comment type="caution">
    <text evidence="2">The sequence shown here is derived from an EMBL/GenBank/DDBJ whole genome shotgun (WGS) entry which is preliminary data.</text>
</comment>
<evidence type="ECO:0000259" key="1">
    <source>
        <dbReference type="SMART" id="SM00460"/>
    </source>
</evidence>
<name>A0ABT1CZC2_9PROT</name>
<dbReference type="RefSeq" id="WP_252951626.1">
    <property type="nucleotide sequence ID" value="NZ_JAFIRR010000010.1"/>
</dbReference>
<dbReference type="InterPro" id="IPR002931">
    <property type="entry name" value="Transglutaminase-like"/>
</dbReference>
<dbReference type="SUPFAM" id="SSF54001">
    <property type="entry name" value="Cysteine proteinases"/>
    <property type="match status" value="1"/>
</dbReference>
<dbReference type="SMART" id="SM00460">
    <property type="entry name" value="TGc"/>
    <property type="match status" value="1"/>
</dbReference>
<gene>
    <name evidence="2" type="ORF">JYK14_02345</name>
</gene>
<dbReference type="EMBL" id="JAFIRR010000010">
    <property type="protein sequence ID" value="MCO6415018.1"/>
    <property type="molecule type" value="Genomic_DNA"/>
</dbReference>
<reference evidence="2 3" key="1">
    <citation type="submission" date="2021-12" db="EMBL/GenBank/DDBJ databases">
        <title>Siccirubricoccus leaddurans sp. nov., a high concentration Zn2+ tolerance bacterium.</title>
        <authorList>
            <person name="Cao Y."/>
        </authorList>
    </citation>
    <scope>NUCLEOTIDE SEQUENCE [LARGE SCALE GENOMIC DNA]</scope>
    <source>
        <strain evidence="2 3">KC 17139</strain>
    </source>
</reference>
<dbReference type="PANTHER" id="PTHR33490:SF7">
    <property type="entry name" value="BLR2979 PROTEIN"/>
    <property type="match status" value="1"/>
</dbReference>
<dbReference type="Proteomes" id="UP001523392">
    <property type="component" value="Unassembled WGS sequence"/>
</dbReference>
<evidence type="ECO:0000313" key="3">
    <source>
        <dbReference type="Proteomes" id="UP001523392"/>
    </source>
</evidence>
<dbReference type="Pfam" id="PF01841">
    <property type="entry name" value="Transglut_core"/>
    <property type="match status" value="1"/>
</dbReference>